<name>A0A8B8EZI2_CRAVI</name>
<feature type="region of interest" description="Disordered" evidence="1">
    <location>
        <begin position="56"/>
        <end position="225"/>
    </location>
</feature>
<dbReference type="Proteomes" id="UP000694844">
    <property type="component" value="Chromosome 5"/>
</dbReference>
<feature type="compositionally biased region" description="Acidic residues" evidence="1">
    <location>
        <begin position="175"/>
        <end position="197"/>
    </location>
</feature>
<organism evidence="2 3">
    <name type="scientific">Crassostrea virginica</name>
    <name type="common">Eastern oyster</name>
    <dbReference type="NCBI Taxonomy" id="6565"/>
    <lineage>
        <taxon>Eukaryota</taxon>
        <taxon>Metazoa</taxon>
        <taxon>Spiralia</taxon>
        <taxon>Lophotrochozoa</taxon>
        <taxon>Mollusca</taxon>
        <taxon>Bivalvia</taxon>
        <taxon>Autobranchia</taxon>
        <taxon>Pteriomorphia</taxon>
        <taxon>Ostreida</taxon>
        <taxon>Ostreoidea</taxon>
        <taxon>Ostreidae</taxon>
        <taxon>Crassostrea</taxon>
    </lineage>
</organism>
<proteinExistence type="predicted"/>
<dbReference type="GeneID" id="111137972"/>
<feature type="compositionally biased region" description="Basic residues" evidence="1">
    <location>
        <begin position="80"/>
        <end position="98"/>
    </location>
</feature>
<sequence>MEEFVRKLVKKSDLSLLTKGKIKEAYRNKIGRDITPEEKNALSQALKHILTDINAHGGNKENAQSLASPLKEVISPKKLTPIKKKEKASKSSNQKKTRTSLSPRLRVDEVVDAVMKSSDEEEKEEVEEEDTERISPKKKKSPIKRQTPEKKKRVNAKKRSIDKIEDVVSAVLDSGNEDNEDNEKFDEEDEENGDSESDEKSEKEEAAGELSGSESEYEPFKDESD</sequence>
<evidence type="ECO:0000313" key="2">
    <source>
        <dbReference type="Proteomes" id="UP000694844"/>
    </source>
</evidence>
<evidence type="ECO:0000256" key="1">
    <source>
        <dbReference type="SAM" id="MobiDB-lite"/>
    </source>
</evidence>
<dbReference type="RefSeq" id="XP_022345414.1">
    <property type="nucleotide sequence ID" value="XM_022489706.1"/>
</dbReference>
<protein>
    <submittedName>
        <fullName evidence="3">Nucleolin-like isoform X1</fullName>
    </submittedName>
</protein>
<reference evidence="3" key="1">
    <citation type="submission" date="2025-08" db="UniProtKB">
        <authorList>
            <consortium name="RefSeq"/>
        </authorList>
    </citation>
    <scope>IDENTIFICATION</scope>
    <source>
        <tissue evidence="3">Whole sample</tissue>
    </source>
</reference>
<gene>
    <name evidence="3" type="primary">LOC111137972</name>
</gene>
<feature type="compositionally biased region" description="Acidic residues" evidence="1">
    <location>
        <begin position="119"/>
        <end position="131"/>
    </location>
</feature>
<keyword evidence="2" id="KW-1185">Reference proteome</keyword>
<dbReference type="AlphaFoldDB" id="A0A8B8EZI2"/>
<accession>A0A8B8EZI2</accession>
<dbReference type="OrthoDB" id="552755at2759"/>
<evidence type="ECO:0000313" key="3">
    <source>
        <dbReference type="RefSeq" id="XP_022345414.1"/>
    </source>
</evidence>
<dbReference type="KEGG" id="cvn:111137972"/>